<evidence type="ECO:0000313" key="1">
    <source>
        <dbReference type="EMBL" id="VYT54029.1"/>
    </source>
</evidence>
<reference evidence="1" key="1">
    <citation type="submission" date="2019-11" db="EMBL/GenBank/DDBJ databases">
        <authorList>
            <person name="Feng L."/>
        </authorList>
    </citation>
    <scope>NUCLEOTIDE SEQUENCE</scope>
    <source>
        <strain evidence="1">BintestinalisLFYP9</strain>
    </source>
</reference>
<proteinExistence type="predicted"/>
<accession>A0A6N2XHV8</accession>
<organism evidence="1">
    <name type="scientific">Bacteroides intestinalis</name>
    <dbReference type="NCBI Taxonomy" id="329854"/>
    <lineage>
        <taxon>Bacteria</taxon>
        <taxon>Pseudomonadati</taxon>
        <taxon>Bacteroidota</taxon>
        <taxon>Bacteroidia</taxon>
        <taxon>Bacteroidales</taxon>
        <taxon>Bacteroidaceae</taxon>
        <taxon>Bacteroides</taxon>
    </lineage>
</organism>
<sequence>MIDIKDIQGNTRFSTGINPGAKGRFSLMKEDYVVLPFNTLHPIDFQVGDYVDLRGAFDASMGGKLAKIYQIVDLSYPTYNASTGGYDYELRLDAYYWQWKTKIFKYTPESGGQEASWSLTASLDIQMGVFLRNLKALGYKYEGKDFEFSIDNSVENSSKLMTYENTNLIDAMFSMADQWGCDCWVTDHVINFGRCEFSDAVKIELDKEAKDMSRSDSKGTYATRIYAFGSTRNIPTNYRPVDQSTVVNGIVQKRLMLPAGTPYVDAHEGLTDLEAIEAVVVFDDIYPKRVGEITGVSSYESEVDNEDGTKTKATFYRFKDSGINFSKEYILEGQELKIRFESGKLNGMEFGVAFNPLGLTEKNDDGTFNSDAQLWEIAQNEDYGRPLPDEILLPAEGDKYVLSGWNAEKIAELGLVATAEQELLAAAKKYVAKTCIDDGTYTATLNSIWVHDDQINHSFDIGQRINLVNPAYFKDGRLSRVIGFEIKLDLPYDSPQYTIGESTAYSRLSDIETQVEELTFKGQTFTGSGGSNIYVIKTNDATAASNFNVFSALRTLRMFLRKDFPDVAEEIITFLKGLLIGKNGSGITVREDGTSQAVVDRLYVKIKAVFEELQVKKATHVGGEQIITHAGMKCIRVEELEDVYRCYFLAEQEGEAIANEFSVGSLAQAKECNIVDGTTLNASNRYYWREVMEVGRDYIDLSKTICDEGSDIPQAGDDIIGLGHRTDVDLQSAIVLSSTNETSPSITFYAGINDFNLTEKDIISFGLDKSTGHAYMKVYGTSYIGARDESTYIKYTPEGGVEIKGRFLTMAGEDILTMFTVIEGLIKSEISSVRDEINALDNYLNNASFAADMQYWTGSSNIRIFRVDGRLLYFNNNFYANKESFADIVSEGAKSVLRLKNSYIEQVNSDFYRHPDFETFDELKRPRQFTVSFKYLVKRPGTLTVHFKDEKKEGFEEYTPIAFSKDLYPSTEFKQMGITGKWNGTGDFYMSFTGDIYVYSLTLTDDSLADLREEFNMRFELTDKKIQANLDEIRSTAGKLEEYHSEFLLTARNLEAKFTEDLTNTEGRITEAYTSAIDLSARGLRAEFSSSMADLDGKLTKHLSSFHVTAEKIDAMVSATDAINNTIKSAGWITTADGNKLWATISTVNAIDGRLTSHEASFHVTAQKIEGIVADITEQGTNYSKLTQTVSGISANVSDVAGKYSTLKIEVDSIRGIVGDGSGGTFSEFQQSIREITQRVTSVEGGLDKHEGSFHVTAEKIESLVTATNSLKGTVEEHSSAISQTSNRIDQFVQKITFDSKGNITNIDRAGLVTESNIATVFAQKVDPYGEIVRRAEISAFITEDEAGNLISNATIQADKINFTGKTIINGKFIVDTDGNLTLNTISVKNVNKPTDPFYIDSNGVFHGKGGTFSGSITATDGNLAGWIIDVDSIHKNNVVLGADGSIYNQNGSWYLGNNNSGYLANSNITWDASGDVVVNNMTANNGTFNGTINASSGRIGSDLYLHSSGISTNPNSQLVDFTDETSQFSLSKPYYMHGVMENKYLNMLTIRPYCFKEGEPGYSTSPAVLSISAAIEGRNKAIHVSAGECYFGDKCSFAGDMMIYGKLTTPSSRILEIDAPVSTRGVNTRFITASGSVNVHDDFLRFTSNVNVTMTMPSPSSCPGKVYYVKQTAGSVTFTNGPFVAPNGWEMNNTYKLTGTYSMMLVSDGSSWFFFYCG</sequence>
<protein>
    <recommendedName>
        <fullName evidence="2">Prophage tail endopeptidase domain-containing protein</fullName>
    </recommendedName>
</protein>
<name>A0A6N2XHV8_9BACE</name>
<dbReference type="EMBL" id="CACRSU010000051">
    <property type="protein sequence ID" value="VYT54029.1"/>
    <property type="molecule type" value="Genomic_DNA"/>
</dbReference>
<evidence type="ECO:0008006" key="2">
    <source>
        <dbReference type="Google" id="ProtNLM"/>
    </source>
</evidence>
<gene>
    <name evidence="1" type="ORF">BILFYP9_04962</name>
</gene>
<dbReference type="RefSeq" id="WP_230372553.1">
    <property type="nucleotide sequence ID" value="NZ_BAABZC010000002.1"/>
</dbReference>